<evidence type="ECO:0000313" key="1">
    <source>
        <dbReference type="EMBL" id="TWG84937.1"/>
    </source>
</evidence>
<dbReference type="Proteomes" id="UP000318141">
    <property type="component" value="Unassembled WGS sequence"/>
</dbReference>
<keyword evidence="2" id="KW-1185">Reference proteome</keyword>
<dbReference type="EMBL" id="VLJN01000020">
    <property type="protein sequence ID" value="TWG84937.1"/>
    <property type="molecule type" value="Genomic_DNA"/>
</dbReference>
<sequence>MQTPPPARPEAMLNLDVTLDDADLWGAIEWTLATARRTGLSLDRLDLATDTATPGRLLKLRVGAADDSLLCLFVKRLQNGVDVRDVSCDNRSDTQRSAQVAAHDRAIPTQLAALAVQ</sequence>
<evidence type="ECO:0008006" key="3">
    <source>
        <dbReference type="Google" id="ProtNLM"/>
    </source>
</evidence>
<dbReference type="AlphaFoldDB" id="A0A562BI47"/>
<accession>A0A562BI47</accession>
<gene>
    <name evidence="1" type="ORF">L602_002700000290</name>
</gene>
<reference evidence="1 2" key="1">
    <citation type="submission" date="2019-07" db="EMBL/GenBank/DDBJ databases">
        <title>Genome sequencing of lignin-degrading bacterial isolates.</title>
        <authorList>
            <person name="Gladden J."/>
        </authorList>
    </citation>
    <scope>NUCLEOTIDE SEQUENCE [LARGE SCALE GENOMIC DNA]</scope>
    <source>
        <strain evidence="1 2">J11</strain>
    </source>
</reference>
<proteinExistence type="predicted"/>
<dbReference type="OrthoDB" id="8970660at2"/>
<organism evidence="1 2">
    <name type="scientific">Cupriavidus gilardii J11</name>
    <dbReference type="NCBI Taxonomy" id="936133"/>
    <lineage>
        <taxon>Bacteria</taxon>
        <taxon>Pseudomonadati</taxon>
        <taxon>Pseudomonadota</taxon>
        <taxon>Betaproteobacteria</taxon>
        <taxon>Burkholderiales</taxon>
        <taxon>Burkholderiaceae</taxon>
        <taxon>Cupriavidus</taxon>
    </lineage>
</organism>
<name>A0A562BI47_9BURK</name>
<evidence type="ECO:0000313" key="2">
    <source>
        <dbReference type="Proteomes" id="UP000318141"/>
    </source>
</evidence>
<protein>
    <recommendedName>
        <fullName evidence="3">AsnC family transcriptional regulator</fullName>
    </recommendedName>
</protein>
<comment type="caution">
    <text evidence="1">The sequence shown here is derived from an EMBL/GenBank/DDBJ whole genome shotgun (WGS) entry which is preliminary data.</text>
</comment>